<reference evidence="1" key="2">
    <citation type="journal article" date="2022" name="New Phytol.">
        <title>Evolutionary transition to the ectomycorrhizal habit in the genomes of a hyperdiverse lineage of mushroom-forming fungi.</title>
        <authorList>
            <person name="Looney B."/>
            <person name="Miyauchi S."/>
            <person name="Morin E."/>
            <person name="Drula E."/>
            <person name="Courty P.E."/>
            <person name="Kohler A."/>
            <person name="Kuo A."/>
            <person name="LaButti K."/>
            <person name="Pangilinan J."/>
            <person name="Lipzen A."/>
            <person name="Riley R."/>
            <person name="Andreopoulos W."/>
            <person name="He G."/>
            <person name="Johnson J."/>
            <person name="Nolan M."/>
            <person name="Tritt A."/>
            <person name="Barry K.W."/>
            <person name="Grigoriev I.V."/>
            <person name="Nagy L.G."/>
            <person name="Hibbett D."/>
            <person name="Henrissat B."/>
            <person name="Matheny P.B."/>
            <person name="Labbe J."/>
            <person name="Martin F.M."/>
        </authorList>
    </citation>
    <scope>NUCLEOTIDE SEQUENCE</scope>
    <source>
        <strain evidence="1">EC-137</strain>
    </source>
</reference>
<evidence type="ECO:0000313" key="2">
    <source>
        <dbReference type="Proteomes" id="UP000814128"/>
    </source>
</evidence>
<keyword evidence="2" id="KW-1185">Reference proteome</keyword>
<evidence type="ECO:0000313" key="1">
    <source>
        <dbReference type="EMBL" id="KAI0027148.1"/>
    </source>
</evidence>
<protein>
    <submittedName>
        <fullName evidence="1">Endonuclease/exonuclease/phosphatase</fullName>
    </submittedName>
</protein>
<name>A0ACB8Q5T7_9AGAM</name>
<proteinExistence type="predicted"/>
<keyword evidence="1" id="KW-0255">Endonuclease</keyword>
<dbReference type="EMBL" id="MU273984">
    <property type="protein sequence ID" value="KAI0027148.1"/>
    <property type="molecule type" value="Genomic_DNA"/>
</dbReference>
<comment type="caution">
    <text evidence="1">The sequence shown here is derived from an EMBL/GenBank/DDBJ whole genome shotgun (WGS) entry which is preliminary data.</text>
</comment>
<reference evidence="1" key="1">
    <citation type="submission" date="2021-02" db="EMBL/GenBank/DDBJ databases">
        <authorList>
            <consortium name="DOE Joint Genome Institute"/>
            <person name="Ahrendt S."/>
            <person name="Looney B.P."/>
            <person name="Miyauchi S."/>
            <person name="Morin E."/>
            <person name="Drula E."/>
            <person name="Courty P.E."/>
            <person name="Chicoki N."/>
            <person name="Fauchery L."/>
            <person name="Kohler A."/>
            <person name="Kuo A."/>
            <person name="Labutti K."/>
            <person name="Pangilinan J."/>
            <person name="Lipzen A."/>
            <person name="Riley R."/>
            <person name="Andreopoulos W."/>
            <person name="He G."/>
            <person name="Johnson J."/>
            <person name="Barry K.W."/>
            <person name="Grigoriev I.V."/>
            <person name="Nagy L."/>
            <person name="Hibbett D."/>
            <person name="Henrissat B."/>
            <person name="Matheny P.B."/>
            <person name="Labbe J."/>
            <person name="Martin F."/>
        </authorList>
    </citation>
    <scope>NUCLEOTIDE SEQUENCE</scope>
    <source>
        <strain evidence="1">EC-137</strain>
    </source>
</reference>
<organism evidence="1 2">
    <name type="scientific">Vararia minispora EC-137</name>
    <dbReference type="NCBI Taxonomy" id="1314806"/>
    <lineage>
        <taxon>Eukaryota</taxon>
        <taxon>Fungi</taxon>
        <taxon>Dikarya</taxon>
        <taxon>Basidiomycota</taxon>
        <taxon>Agaricomycotina</taxon>
        <taxon>Agaricomycetes</taxon>
        <taxon>Russulales</taxon>
        <taxon>Lachnocladiaceae</taxon>
        <taxon>Vararia</taxon>
    </lineage>
</organism>
<dbReference type="Proteomes" id="UP000814128">
    <property type="component" value="Unassembled WGS sequence"/>
</dbReference>
<keyword evidence="1" id="KW-0378">Hydrolase</keyword>
<sequence length="302" mass="32978">MSLALRPYDFAPAQPYRRRELPSEISILTWNVDAYGPHRRARIRLLLDACAYNLRERPGHVPAPCVICLQEVCVEALRELLAHGWVRTHFTVLGSVPRDDWPVGASHGCVALVSHTVPLHQAHSVHFGRLSAQRRGALLLDVLMRGRGGTAVKLRLAGSHLEAGGGTMARAMRAWQVAAVAAHVVGRHSVLGGVLLGDMNALGQQDEEAFARAGLVDAWTTASKAEVPSGGCTWWPRAGAVSVGREHAWPPGRLDRILRAPFVPAVELRRIKRVVAVTTPDGEHASDHCGLMCKVRIRRELL</sequence>
<accession>A0ACB8Q5T7</accession>
<keyword evidence="1" id="KW-0540">Nuclease</keyword>
<gene>
    <name evidence="1" type="ORF">K488DRAFT_62579</name>
</gene>